<name>A0ABV6H1W4_9PAST</name>
<keyword evidence="3" id="KW-1185">Reference proteome</keyword>
<comment type="caution">
    <text evidence="2">The sequence shown here is derived from an EMBL/GenBank/DDBJ whole genome shotgun (WGS) entry which is preliminary data.</text>
</comment>
<gene>
    <name evidence="2" type="ORF">ACFFHK_06485</name>
</gene>
<dbReference type="RefSeq" id="WP_382370724.1">
    <property type="nucleotide sequence ID" value="NZ_JBHLWB010000006.1"/>
</dbReference>
<dbReference type="EMBL" id="JBHLWB010000006">
    <property type="protein sequence ID" value="MFC0309354.1"/>
    <property type="molecule type" value="Genomic_DNA"/>
</dbReference>
<evidence type="ECO:0000313" key="3">
    <source>
        <dbReference type="Proteomes" id="UP001589767"/>
    </source>
</evidence>
<evidence type="ECO:0000313" key="2">
    <source>
        <dbReference type="EMBL" id="MFC0309354.1"/>
    </source>
</evidence>
<protein>
    <recommendedName>
        <fullName evidence="4">Zinc ribbon domain-containing protein</fullName>
    </recommendedName>
</protein>
<feature type="transmembrane region" description="Helical" evidence="1">
    <location>
        <begin position="73"/>
        <end position="91"/>
    </location>
</feature>
<keyword evidence="1" id="KW-0472">Membrane</keyword>
<accession>A0ABV6H1W4</accession>
<proteinExistence type="predicted"/>
<keyword evidence="1" id="KW-1133">Transmembrane helix</keyword>
<sequence>MSFRYSYVHVISFNKGKNMLSCPNCEKKVNEELTHCPFCQTALHDEAAKQVYQQRLTQDIAHRKAMNKQNAKVQIIWFIIFAIVIGALLWWKN</sequence>
<organism evidence="2 3">
    <name type="scientific">Gallibacterium trehalosifermentans</name>
    <dbReference type="NCBI Taxonomy" id="516935"/>
    <lineage>
        <taxon>Bacteria</taxon>
        <taxon>Pseudomonadati</taxon>
        <taxon>Pseudomonadota</taxon>
        <taxon>Gammaproteobacteria</taxon>
        <taxon>Pasteurellales</taxon>
        <taxon>Pasteurellaceae</taxon>
        <taxon>Gallibacterium</taxon>
    </lineage>
</organism>
<keyword evidence="1" id="KW-0812">Transmembrane</keyword>
<dbReference type="Proteomes" id="UP001589767">
    <property type="component" value="Unassembled WGS sequence"/>
</dbReference>
<evidence type="ECO:0000256" key="1">
    <source>
        <dbReference type="SAM" id="Phobius"/>
    </source>
</evidence>
<reference evidence="2 3" key="1">
    <citation type="submission" date="2024-09" db="EMBL/GenBank/DDBJ databases">
        <authorList>
            <person name="Sun Q."/>
            <person name="Mori K."/>
        </authorList>
    </citation>
    <scope>NUCLEOTIDE SEQUENCE [LARGE SCALE GENOMIC DNA]</scope>
    <source>
        <strain evidence="2 3">CCM 7539</strain>
    </source>
</reference>
<evidence type="ECO:0008006" key="4">
    <source>
        <dbReference type="Google" id="ProtNLM"/>
    </source>
</evidence>